<feature type="transmembrane region" description="Helical" evidence="3">
    <location>
        <begin position="17"/>
        <end position="35"/>
    </location>
</feature>
<feature type="coiled-coil region" evidence="2">
    <location>
        <begin position="109"/>
        <end position="174"/>
    </location>
</feature>
<protein>
    <submittedName>
        <fullName evidence="5">Efflux RND transporter periplasmic adaptor subunit</fullName>
    </submittedName>
</protein>
<dbReference type="Gene3D" id="2.40.420.20">
    <property type="match status" value="1"/>
</dbReference>
<dbReference type="Gene3D" id="2.40.30.170">
    <property type="match status" value="1"/>
</dbReference>
<dbReference type="InterPro" id="IPR058647">
    <property type="entry name" value="BSH_CzcB-like"/>
</dbReference>
<dbReference type="NCBIfam" id="TIGR01730">
    <property type="entry name" value="RND_mfp"/>
    <property type="match status" value="1"/>
</dbReference>
<reference evidence="5 6" key="1">
    <citation type="submission" date="2018-01" db="EMBL/GenBank/DDBJ databases">
        <title>Co-occurrence of chitin degradation, pigmentation and bioactivity in marine Pseudoalteromonas.</title>
        <authorList>
            <person name="Paulsen S."/>
            <person name="Gram L."/>
            <person name="Machado H."/>
        </authorList>
    </citation>
    <scope>NUCLEOTIDE SEQUENCE [LARGE SCALE GENOMIC DNA]</scope>
    <source>
        <strain evidence="5 6">S3898</strain>
    </source>
</reference>
<dbReference type="PANTHER" id="PTHR30469">
    <property type="entry name" value="MULTIDRUG RESISTANCE PROTEIN MDTA"/>
    <property type="match status" value="1"/>
</dbReference>
<organism evidence="5 6">
    <name type="scientific">Pseudoalteromonas phenolica</name>
    <dbReference type="NCBI Taxonomy" id="161398"/>
    <lineage>
        <taxon>Bacteria</taxon>
        <taxon>Pseudomonadati</taxon>
        <taxon>Pseudomonadota</taxon>
        <taxon>Gammaproteobacteria</taxon>
        <taxon>Alteromonadales</taxon>
        <taxon>Pseudoalteromonadaceae</taxon>
        <taxon>Pseudoalteromonas</taxon>
    </lineage>
</organism>
<feature type="domain" description="CzcB-like barrel-sandwich hybrid" evidence="4">
    <location>
        <begin position="70"/>
        <end position="208"/>
    </location>
</feature>
<dbReference type="Proteomes" id="UP000291338">
    <property type="component" value="Unassembled WGS sequence"/>
</dbReference>
<keyword evidence="3" id="KW-0812">Transmembrane</keyword>
<name>A0A4Q7IIS4_9GAMM</name>
<dbReference type="SUPFAM" id="SSF111369">
    <property type="entry name" value="HlyD-like secretion proteins"/>
    <property type="match status" value="1"/>
</dbReference>
<sequence length="373" mass="40900">MNYITANNYHLRFTMRFVQLSVLWFVTIVAVGFYSDSVKAESIEVDVVYPERAVDAGLTLTGSISAVHNAQLASQQSGVVANILVEAGDVVTQGQLLLSLDDTLVQLQFEQASSELNIAQVALQEAQRLHQELTALSKRQLVAQTLLAERKANITKADAELKNAKAKLALQQELLNRHHIKAPFAGVVTDRMVDVGEWIGTQNHVFNLISSDKLRVELAVPQKYYSQLSQAIPIYAKIQSQNKAEGIINSQVERVVASVDTVNRTFKVFVSLPKHNTFVVGSSAQVTIQLPAIENTQVWLPKSALKRHPDGGYSIFAVNNNTAERVFVEVTQQQAERVAVKGASVSQQYIKAGVELLQNGVKVSVKKSSGNAL</sequence>
<dbReference type="GO" id="GO:1990281">
    <property type="term" value="C:efflux pump complex"/>
    <property type="evidence" value="ECO:0007669"/>
    <property type="project" value="TreeGrafter"/>
</dbReference>
<keyword evidence="2" id="KW-0175">Coiled coil</keyword>
<evidence type="ECO:0000259" key="4">
    <source>
        <dbReference type="Pfam" id="PF25973"/>
    </source>
</evidence>
<dbReference type="EMBL" id="PPSX01000083">
    <property type="protein sequence ID" value="RZQ51730.1"/>
    <property type="molecule type" value="Genomic_DNA"/>
</dbReference>
<dbReference type="AlphaFoldDB" id="A0A4Q7IIS4"/>
<evidence type="ECO:0000256" key="1">
    <source>
        <dbReference type="ARBA" id="ARBA00009477"/>
    </source>
</evidence>
<evidence type="ECO:0000256" key="3">
    <source>
        <dbReference type="SAM" id="Phobius"/>
    </source>
</evidence>
<dbReference type="Gene3D" id="2.40.50.100">
    <property type="match status" value="1"/>
</dbReference>
<comment type="caution">
    <text evidence="5">The sequence shown here is derived from an EMBL/GenBank/DDBJ whole genome shotgun (WGS) entry which is preliminary data.</text>
</comment>
<dbReference type="InterPro" id="IPR006143">
    <property type="entry name" value="RND_pump_MFP"/>
</dbReference>
<gene>
    <name evidence="5" type="ORF">C1E23_18015</name>
</gene>
<dbReference type="GO" id="GO:0015562">
    <property type="term" value="F:efflux transmembrane transporter activity"/>
    <property type="evidence" value="ECO:0007669"/>
    <property type="project" value="TreeGrafter"/>
</dbReference>
<keyword evidence="3" id="KW-1133">Transmembrane helix</keyword>
<evidence type="ECO:0000313" key="6">
    <source>
        <dbReference type="Proteomes" id="UP000291338"/>
    </source>
</evidence>
<keyword evidence="3" id="KW-0472">Membrane</keyword>
<comment type="similarity">
    <text evidence="1">Belongs to the membrane fusion protein (MFP) (TC 8.A.1) family.</text>
</comment>
<evidence type="ECO:0000256" key="2">
    <source>
        <dbReference type="SAM" id="Coils"/>
    </source>
</evidence>
<proteinExistence type="inferred from homology"/>
<dbReference type="Gene3D" id="1.10.287.470">
    <property type="entry name" value="Helix hairpin bin"/>
    <property type="match status" value="1"/>
</dbReference>
<dbReference type="Pfam" id="PF25973">
    <property type="entry name" value="BSH_CzcB"/>
    <property type="match status" value="1"/>
</dbReference>
<accession>A0A4Q7IIS4</accession>
<dbReference type="PANTHER" id="PTHR30469:SF15">
    <property type="entry name" value="HLYD FAMILY OF SECRETION PROTEINS"/>
    <property type="match status" value="1"/>
</dbReference>
<evidence type="ECO:0000313" key="5">
    <source>
        <dbReference type="EMBL" id="RZQ51730.1"/>
    </source>
</evidence>